<keyword evidence="3" id="KW-1185">Reference proteome</keyword>
<dbReference type="Proteomes" id="UP000199501">
    <property type="component" value="Unassembled WGS sequence"/>
</dbReference>
<proteinExistence type="predicted"/>
<evidence type="ECO:0000259" key="1">
    <source>
        <dbReference type="PROSITE" id="PS50943"/>
    </source>
</evidence>
<dbReference type="SMART" id="SM00530">
    <property type="entry name" value="HTH_XRE"/>
    <property type="match status" value="1"/>
</dbReference>
<dbReference type="GO" id="GO:0003677">
    <property type="term" value="F:DNA binding"/>
    <property type="evidence" value="ECO:0007669"/>
    <property type="project" value="InterPro"/>
</dbReference>
<accession>A0A1G6VTM0</accession>
<dbReference type="EMBL" id="FMZZ01000013">
    <property type="protein sequence ID" value="SDD56891.1"/>
    <property type="molecule type" value="Genomic_DNA"/>
</dbReference>
<organism evidence="2 3">
    <name type="scientific">Actinokineospora iranica</name>
    <dbReference type="NCBI Taxonomy" id="1271860"/>
    <lineage>
        <taxon>Bacteria</taxon>
        <taxon>Bacillati</taxon>
        <taxon>Actinomycetota</taxon>
        <taxon>Actinomycetes</taxon>
        <taxon>Pseudonocardiales</taxon>
        <taxon>Pseudonocardiaceae</taxon>
        <taxon>Actinokineospora</taxon>
    </lineage>
</organism>
<dbReference type="OrthoDB" id="513181at2"/>
<gene>
    <name evidence="2" type="ORF">SAMN05216174_11387</name>
</gene>
<evidence type="ECO:0000313" key="3">
    <source>
        <dbReference type="Proteomes" id="UP000199501"/>
    </source>
</evidence>
<dbReference type="Pfam" id="PF13560">
    <property type="entry name" value="HTH_31"/>
    <property type="match status" value="1"/>
</dbReference>
<dbReference type="SUPFAM" id="SSF47413">
    <property type="entry name" value="lambda repressor-like DNA-binding domains"/>
    <property type="match status" value="1"/>
</dbReference>
<dbReference type="AlphaFoldDB" id="A0A1G6VTM0"/>
<dbReference type="CDD" id="cd00093">
    <property type="entry name" value="HTH_XRE"/>
    <property type="match status" value="1"/>
</dbReference>
<protein>
    <submittedName>
        <fullName evidence="2">Helix-turn-helix domain-containing protein</fullName>
    </submittedName>
</protein>
<feature type="domain" description="HTH cro/C1-type" evidence="1">
    <location>
        <begin position="18"/>
        <end position="72"/>
    </location>
</feature>
<name>A0A1G6VTM0_9PSEU</name>
<sequence>MFGYFRGMTTPTLNRALLRRLRVCAGLSVTAFARQVGCHKGTVSAIEHGHRGISPEMLTRFAQVLDRRPEELLLDATLDAPQIPQIASGLTVLAPRAPVRDADVHNTRSFVDYRPPSRRTGARV</sequence>
<dbReference type="InterPro" id="IPR001387">
    <property type="entry name" value="Cro/C1-type_HTH"/>
</dbReference>
<dbReference type="InterPro" id="IPR010982">
    <property type="entry name" value="Lambda_DNA-bd_dom_sf"/>
</dbReference>
<dbReference type="PROSITE" id="PS50943">
    <property type="entry name" value="HTH_CROC1"/>
    <property type="match status" value="1"/>
</dbReference>
<reference evidence="3" key="1">
    <citation type="submission" date="2016-10" db="EMBL/GenBank/DDBJ databases">
        <authorList>
            <person name="Varghese N."/>
            <person name="Submissions S."/>
        </authorList>
    </citation>
    <scope>NUCLEOTIDE SEQUENCE [LARGE SCALE GENOMIC DNA]</scope>
    <source>
        <strain evidence="3">IBRC-M 10403</strain>
    </source>
</reference>
<dbReference type="Gene3D" id="1.10.260.40">
    <property type="entry name" value="lambda repressor-like DNA-binding domains"/>
    <property type="match status" value="1"/>
</dbReference>
<evidence type="ECO:0000313" key="2">
    <source>
        <dbReference type="EMBL" id="SDD56891.1"/>
    </source>
</evidence>